<dbReference type="EMBL" id="KZ613919">
    <property type="protein sequence ID" value="PMD49891.1"/>
    <property type="molecule type" value="Genomic_DNA"/>
</dbReference>
<dbReference type="Gene3D" id="3.40.50.1820">
    <property type="entry name" value="alpha/beta hydrolase"/>
    <property type="match status" value="1"/>
</dbReference>
<keyword evidence="3" id="KW-1185">Reference proteome</keyword>
<dbReference type="InterPro" id="IPR029058">
    <property type="entry name" value="AB_hydrolase_fold"/>
</dbReference>
<dbReference type="RefSeq" id="XP_024726795.1">
    <property type="nucleotide sequence ID" value="XM_024885502.1"/>
</dbReference>
<dbReference type="PANTHER" id="PTHR43433">
    <property type="entry name" value="HYDROLASE, ALPHA/BETA FOLD FAMILY PROTEIN"/>
    <property type="match status" value="1"/>
</dbReference>
<name>A0A2J6SGI9_9HELO</name>
<organism evidence="2 3">
    <name type="scientific">Hyaloscypha bicolor E</name>
    <dbReference type="NCBI Taxonomy" id="1095630"/>
    <lineage>
        <taxon>Eukaryota</taxon>
        <taxon>Fungi</taxon>
        <taxon>Dikarya</taxon>
        <taxon>Ascomycota</taxon>
        <taxon>Pezizomycotina</taxon>
        <taxon>Leotiomycetes</taxon>
        <taxon>Helotiales</taxon>
        <taxon>Hyaloscyphaceae</taxon>
        <taxon>Hyaloscypha</taxon>
        <taxon>Hyaloscypha bicolor</taxon>
    </lineage>
</organism>
<sequence length="370" mass="40912">MSPNLSPREEEVIKIISPIKFHRLFTLPATENHGPLKVSYSIAGPEDGDVPTILHVGGMAHTRWYNIWNEHLAQKEGVRILCIDRPSFGASTPVPLDQRLPIFLETVPALLAHLHIPHISLASHSSGTLFALNLLAAHPALLSPAHPTITLISPWVHQSHTAVLSLVAASHLPNPLLNYWDAIIKFGVTRAGPALGTSSGAFSALTGWFRTSGVERGRRGEEEERKCREAFGITGEVRKEVEKTMFRYVFEENTKGANDEARLCLKSTEGCGWLACEDYPEFVKSTKDTWEHRIDANDGAGKLRVRIVLPQEDAMVGEKGKEYFKECWKQEKCGRGIEVECVQIKGTDHDSVTNPENGILESLFSAAKGQ</sequence>
<dbReference type="OrthoDB" id="294702at2759"/>
<feature type="domain" description="AB hydrolase-1" evidence="1">
    <location>
        <begin position="54"/>
        <end position="140"/>
    </location>
</feature>
<evidence type="ECO:0000313" key="2">
    <source>
        <dbReference type="EMBL" id="PMD49891.1"/>
    </source>
</evidence>
<dbReference type="Proteomes" id="UP000235371">
    <property type="component" value="Unassembled WGS sequence"/>
</dbReference>
<dbReference type="InterPro" id="IPR000073">
    <property type="entry name" value="AB_hydrolase_1"/>
</dbReference>
<dbReference type="SUPFAM" id="SSF53474">
    <property type="entry name" value="alpha/beta-Hydrolases"/>
    <property type="match status" value="1"/>
</dbReference>
<dbReference type="STRING" id="1095630.A0A2J6SGI9"/>
<dbReference type="InParanoid" id="A0A2J6SGI9"/>
<dbReference type="AlphaFoldDB" id="A0A2J6SGI9"/>
<evidence type="ECO:0000259" key="1">
    <source>
        <dbReference type="Pfam" id="PF00561"/>
    </source>
</evidence>
<reference evidence="2 3" key="1">
    <citation type="submission" date="2016-04" db="EMBL/GenBank/DDBJ databases">
        <title>A degradative enzymes factory behind the ericoid mycorrhizal symbiosis.</title>
        <authorList>
            <consortium name="DOE Joint Genome Institute"/>
            <person name="Martino E."/>
            <person name="Morin E."/>
            <person name="Grelet G."/>
            <person name="Kuo A."/>
            <person name="Kohler A."/>
            <person name="Daghino S."/>
            <person name="Barry K."/>
            <person name="Choi C."/>
            <person name="Cichocki N."/>
            <person name="Clum A."/>
            <person name="Copeland A."/>
            <person name="Hainaut M."/>
            <person name="Haridas S."/>
            <person name="Labutti K."/>
            <person name="Lindquist E."/>
            <person name="Lipzen A."/>
            <person name="Khouja H.-R."/>
            <person name="Murat C."/>
            <person name="Ohm R."/>
            <person name="Olson A."/>
            <person name="Spatafora J."/>
            <person name="Veneault-Fourrey C."/>
            <person name="Henrissat B."/>
            <person name="Grigoriev I."/>
            <person name="Martin F."/>
            <person name="Perotto S."/>
        </authorList>
    </citation>
    <scope>NUCLEOTIDE SEQUENCE [LARGE SCALE GENOMIC DNA]</scope>
    <source>
        <strain evidence="2 3">E</strain>
    </source>
</reference>
<dbReference type="Pfam" id="PF00561">
    <property type="entry name" value="Abhydrolase_1"/>
    <property type="match status" value="1"/>
</dbReference>
<proteinExistence type="predicted"/>
<accession>A0A2J6SGI9</accession>
<dbReference type="GeneID" id="36593579"/>
<protein>
    <recommendedName>
        <fullName evidence="1">AB hydrolase-1 domain-containing protein</fullName>
    </recommendedName>
</protein>
<evidence type="ECO:0000313" key="3">
    <source>
        <dbReference type="Proteomes" id="UP000235371"/>
    </source>
</evidence>
<dbReference type="PANTHER" id="PTHR43433:SF10">
    <property type="entry name" value="AB HYDROLASE-1 DOMAIN-CONTAINING PROTEIN"/>
    <property type="match status" value="1"/>
</dbReference>
<gene>
    <name evidence="2" type="ORF">K444DRAFT_648767</name>
</gene>
<dbReference type="InterPro" id="IPR050471">
    <property type="entry name" value="AB_hydrolase"/>
</dbReference>